<dbReference type="Pfam" id="PF13435">
    <property type="entry name" value="Cytochrome_C554"/>
    <property type="match status" value="1"/>
</dbReference>
<dbReference type="EMBL" id="WWCK01000008">
    <property type="protein sequence ID" value="MYM70300.1"/>
    <property type="molecule type" value="Genomic_DNA"/>
</dbReference>
<keyword evidence="1 2" id="KW-0732">Signal</keyword>
<gene>
    <name evidence="4" type="ORF">GTP45_26345</name>
</gene>
<dbReference type="InterPro" id="IPR036280">
    <property type="entry name" value="Multihaem_cyt_sf"/>
</dbReference>
<dbReference type="InterPro" id="IPR051829">
    <property type="entry name" value="Multiheme_Cytochr_ET"/>
</dbReference>
<dbReference type="SUPFAM" id="SSF48695">
    <property type="entry name" value="Multiheme cytochromes"/>
    <property type="match status" value="1"/>
</dbReference>
<evidence type="ECO:0000313" key="4">
    <source>
        <dbReference type="EMBL" id="MYM70300.1"/>
    </source>
</evidence>
<dbReference type="PANTHER" id="PTHR35038">
    <property type="entry name" value="DISSIMILATORY SULFITE REDUCTASE SIRA"/>
    <property type="match status" value="1"/>
</dbReference>
<feature type="signal peptide" evidence="2">
    <location>
        <begin position="1"/>
        <end position="18"/>
    </location>
</feature>
<dbReference type="PANTHER" id="PTHR35038:SF6">
    <property type="entry name" value="SURFACE LOCALIZED DECAHEME CYTOCHROME C LIPOPROTEIN"/>
    <property type="match status" value="1"/>
</dbReference>
<dbReference type="AlphaFoldDB" id="A0A7X4KEI0"/>
<dbReference type="Gene3D" id="1.10.1130.10">
    <property type="entry name" value="Flavocytochrome C3, Chain A"/>
    <property type="match status" value="1"/>
</dbReference>
<feature type="chain" id="PRO_5031128377" description="Cytochrome c-552/4 domain-containing protein" evidence="2">
    <location>
        <begin position="19"/>
        <end position="450"/>
    </location>
</feature>
<keyword evidence="5" id="KW-1185">Reference proteome</keyword>
<dbReference type="Proteomes" id="UP000450012">
    <property type="component" value="Unassembled WGS sequence"/>
</dbReference>
<organism evidence="4 5">
    <name type="scientific">Duganella rivi</name>
    <dbReference type="NCBI Taxonomy" id="2666083"/>
    <lineage>
        <taxon>Bacteria</taxon>
        <taxon>Pseudomonadati</taxon>
        <taxon>Pseudomonadota</taxon>
        <taxon>Betaproteobacteria</taxon>
        <taxon>Burkholderiales</taxon>
        <taxon>Oxalobacteraceae</taxon>
        <taxon>Telluria group</taxon>
        <taxon>Duganella</taxon>
    </lineage>
</organism>
<reference evidence="4 5" key="1">
    <citation type="submission" date="2019-12" db="EMBL/GenBank/DDBJ databases">
        <title>Novel species isolated from a subtropical stream in China.</title>
        <authorList>
            <person name="Lu H."/>
        </authorList>
    </citation>
    <scope>NUCLEOTIDE SEQUENCE [LARGE SCALE GENOMIC DNA]</scope>
    <source>
        <strain evidence="4 5">FT55W</strain>
    </source>
</reference>
<dbReference type="GO" id="GO:0016491">
    <property type="term" value="F:oxidoreductase activity"/>
    <property type="evidence" value="ECO:0007669"/>
    <property type="project" value="TreeGrafter"/>
</dbReference>
<proteinExistence type="predicted"/>
<dbReference type="RefSeq" id="WP_161016787.1">
    <property type="nucleotide sequence ID" value="NZ_WWCK01000008.1"/>
</dbReference>
<evidence type="ECO:0000256" key="2">
    <source>
        <dbReference type="SAM" id="SignalP"/>
    </source>
</evidence>
<accession>A0A7X4KEI0</accession>
<evidence type="ECO:0000259" key="3">
    <source>
        <dbReference type="Pfam" id="PF13435"/>
    </source>
</evidence>
<feature type="domain" description="Cytochrome c-552/4" evidence="3">
    <location>
        <begin position="45"/>
        <end position="133"/>
    </location>
</feature>
<sequence length="450" mass="48392">MKRMLSACLMLVCGLVLAASSSTSPVLPNASPHQSVGTVNCASSTCHGAVAPWTGSNVQQNEYTTWLRLDKHAKAYAVLLNAQSRSIAAKLGLKQGAENAQECLDCHAHNPAPSLRGERHMISDGVGCEACHGPADKWIRSHTVPGATHADNVAKGMYPTEKPVEQAKLCLSCHVGDSSRFVSHRLMGAGHPRLSFELDTFAQLAPAHYKIDDDWRQRKGDYDSVRLWAIGQALASKNQLDALTDPKRGRDGLFPELALFDCHACHHPMSEKKWTPRLGVGPGRMRLNDSNLLMLRAIVRATDPAGANAFSDQVTQLHHAVAGNNASGMAGRSADPLVLASALSATIQRVIVKLEQQRFTPAVQRAVLAGLIDEAKRQQYSDYAGAEQAYMAISSLSSSLAKQGALTNVAEMNRKLAALRVSLANEDAFKPDVFANGLQGLSRTISPQAN</sequence>
<evidence type="ECO:0000256" key="1">
    <source>
        <dbReference type="ARBA" id="ARBA00022729"/>
    </source>
</evidence>
<name>A0A7X4KEI0_9BURK</name>
<dbReference type="InterPro" id="IPR023155">
    <property type="entry name" value="Cyt_c-552/4"/>
</dbReference>
<protein>
    <recommendedName>
        <fullName evidence="3">Cytochrome c-552/4 domain-containing protein</fullName>
    </recommendedName>
</protein>
<comment type="caution">
    <text evidence="4">The sequence shown here is derived from an EMBL/GenBank/DDBJ whole genome shotgun (WGS) entry which is preliminary data.</text>
</comment>
<evidence type="ECO:0000313" key="5">
    <source>
        <dbReference type="Proteomes" id="UP000450012"/>
    </source>
</evidence>